<dbReference type="SUPFAM" id="SSF56300">
    <property type="entry name" value="Metallo-dependent phosphatases"/>
    <property type="match status" value="1"/>
</dbReference>
<gene>
    <name evidence="4" type="ORF">LX83_006510</name>
</gene>
<evidence type="ECO:0000259" key="2">
    <source>
        <dbReference type="Pfam" id="PF09423"/>
    </source>
</evidence>
<dbReference type="InterPro" id="IPR052900">
    <property type="entry name" value="Phospholipid_Metab_Enz"/>
</dbReference>
<dbReference type="InterPro" id="IPR032093">
    <property type="entry name" value="PhoD_N"/>
</dbReference>
<dbReference type="PANTHER" id="PTHR43606">
    <property type="entry name" value="PHOSPHATASE, PUTATIVE (AFU_ORTHOLOGUE AFUA_6G08710)-RELATED"/>
    <property type="match status" value="1"/>
</dbReference>
<feature type="domain" description="Phospholipase D N-terminal" evidence="3">
    <location>
        <begin position="49"/>
        <end position="144"/>
    </location>
</feature>
<feature type="domain" description="PhoD-like phosphatase metallophosphatase" evidence="2">
    <location>
        <begin position="157"/>
        <end position="487"/>
    </location>
</feature>
<dbReference type="PROSITE" id="PS51318">
    <property type="entry name" value="TAT"/>
    <property type="match status" value="1"/>
</dbReference>
<dbReference type="RefSeq" id="WP_253778623.1">
    <property type="nucleotide sequence ID" value="NZ_JAMTCK010000019.1"/>
</dbReference>
<reference evidence="4" key="1">
    <citation type="submission" date="2022-06" db="EMBL/GenBank/DDBJ databases">
        <title>Genomic Encyclopedia of Archaeal and Bacterial Type Strains, Phase II (KMG-II): from individual species to whole genera.</title>
        <authorList>
            <person name="Goeker M."/>
        </authorList>
    </citation>
    <scope>NUCLEOTIDE SEQUENCE</scope>
    <source>
        <strain evidence="4">DSM 43935</strain>
    </source>
</reference>
<name>A0AAE3KKQ9_9PSEU</name>
<dbReference type="CDD" id="cd07389">
    <property type="entry name" value="MPP_PhoD"/>
    <property type="match status" value="1"/>
</dbReference>
<comment type="caution">
    <text evidence="4">The sequence shown here is derived from an EMBL/GenBank/DDBJ whole genome shotgun (WGS) entry which is preliminary data.</text>
</comment>
<dbReference type="Gene3D" id="3.60.21.70">
    <property type="entry name" value="PhoD-like phosphatase"/>
    <property type="match status" value="1"/>
</dbReference>
<evidence type="ECO:0000259" key="3">
    <source>
        <dbReference type="Pfam" id="PF16655"/>
    </source>
</evidence>
<keyword evidence="5" id="KW-1185">Reference proteome</keyword>
<protein>
    <submittedName>
        <fullName evidence="4">Alkaline phosphatase D</fullName>
    </submittedName>
</protein>
<sequence>MPEFTRRRLLTLGAATAGLAVLPAAPALADTGTSASAPARRLPSDLFRLGVASGDPLPDSVVLWTRLAPRPTDGGGMPDRHVPVRWEIAEDESFRRPLRRGEELARPELGHSVHVDLRGLRPGADYFYRFRAGDEISPVGRTRTAPARGAHPQRLRFAFASCQNYQDGYYVAHRDLAEQDVDFVAFLGDYIYESKPDAKKVRVHEGTDEPYSLTDYRNRYAQYRTDSDLQAAHQAFPWIITIDDHEIDNDWAGLVPQDPDKQTPEAFLARRVAAFQAWYEHMPVRRTQFPHGPDMRIFRRFEFGDLARVHVLDSRQYRSDQPATPADADDPSRTMLGAEQEKWLVNGMTTGSQQWNLLANNVPMAQTDQQAGPGQTLWTDPWDGYRVQRRRLFDVMGSDRVRNPVVCTGDRHFTMACDLRTDFDDPDSTTVAAEITGTSVTSGGDGDQNAWHQQWDQIIAESPHWKYGDGRRGYVLCDVDRERLLARLRVAPVVTDRDGAVTEAARFVVEAGRRGVQVD</sequence>
<dbReference type="Pfam" id="PF16655">
    <property type="entry name" value="PhoD_N"/>
    <property type="match status" value="1"/>
</dbReference>
<feature type="chain" id="PRO_5041956739" evidence="1">
    <location>
        <begin position="30"/>
        <end position="519"/>
    </location>
</feature>
<dbReference type="Proteomes" id="UP001206128">
    <property type="component" value="Unassembled WGS sequence"/>
</dbReference>
<organism evidence="4 5">
    <name type="scientific">Goodfellowiella coeruleoviolacea</name>
    <dbReference type="NCBI Taxonomy" id="334858"/>
    <lineage>
        <taxon>Bacteria</taxon>
        <taxon>Bacillati</taxon>
        <taxon>Actinomycetota</taxon>
        <taxon>Actinomycetes</taxon>
        <taxon>Pseudonocardiales</taxon>
        <taxon>Pseudonocardiaceae</taxon>
        <taxon>Goodfellowiella</taxon>
    </lineage>
</organism>
<keyword evidence="1" id="KW-0732">Signal</keyword>
<dbReference type="InterPro" id="IPR029052">
    <property type="entry name" value="Metallo-depent_PP-like"/>
</dbReference>
<dbReference type="InterPro" id="IPR006311">
    <property type="entry name" value="TAT_signal"/>
</dbReference>
<dbReference type="AlphaFoldDB" id="A0AAE3KKQ9"/>
<evidence type="ECO:0000256" key="1">
    <source>
        <dbReference type="SAM" id="SignalP"/>
    </source>
</evidence>
<proteinExistence type="predicted"/>
<evidence type="ECO:0000313" key="5">
    <source>
        <dbReference type="Proteomes" id="UP001206128"/>
    </source>
</evidence>
<feature type="signal peptide" evidence="1">
    <location>
        <begin position="1"/>
        <end position="29"/>
    </location>
</feature>
<accession>A0AAE3KKQ9</accession>
<dbReference type="Gene3D" id="2.60.40.380">
    <property type="entry name" value="Purple acid phosphatase-like, N-terminal"/>
    <property type="match status" value="1"/>
</dbReference>
<dbReference type="PANTHER" id="PTHR43606:SF2">
    <property type="entry name" value="ALKALINE PHOSPHATASE FAMILY PROTEIN (AFU_ORTHOLOGUE AFUA_5G03860)"/>
    <property type="match status" value="1"/>
</dbReference>
<dbReference type="Pfam" id="PF09423">
    <property type="entry name" value="PhoD"/>
    <property type="match status" value="1"/>
</dbReference>
<dbReference type="EMBL" id="JAMTCK010000019">
    <property type="protein sequence ID" value="MCP2169624.1"/>
    <property type="molecule type" value="Genomic_DNA"/>
</dbReference>
<dbReference type="InterPro" id="IPR038607">
    <property type="entry name" value="PhoD-like_sf"/>
</dbReference>
<dbReference type="InterPro" id="IPR018946">
    <property type="entry name" value="PhoD-like_MPP"/>
</dbReference>
<evidence type="ECO:0000313" key="4">
    <source>
        <dbReference type="EMBL" id="MCP2169624.1"/>
    </source>
</evidence>